<proteinExistence type="predicted"/>
<dbReference type="AlphaFoldDB" id="A0A399N6L8"/>
<keyword evidence="1" id="KW-0732">Signal</keyword>
<accession>A0A399N6L8</accession>
<gene>
    <name evidence="2" type="ORF">DZF93_01590</name>
</gene>
<dbReference type="RefSeq" id="WP_094170687.1">
    <property type="nucleotide sequence ID" value="NZ_QWDZ01000008.1"/>
</dbReference>
<feature type="chain" id="PRO_5030071995" evidence="1">
    <location>
        <begin position="34"/>
        <end position="529"/>
    </location>
</feature>
<evidence type="ECO:0000313" key="3">
    <source>
        <dbReference type="Proteomes" id="UP000266634"/>
    </source>
</evidence>
<name>A0A399N6L8_9MICO</name>
<feature type="signal peptide" evidence="1">
    <location>
        <begin position="1"/>
        <end position="33"/>
    </location>
</feature>
<dbReference type="Proteomes" id="UP000266634">
    <property type="component" value="Unassembled WGS sequence"/>
</dbReference>
<dbReference type="Gene3D" id="2.60.40.2700">
    <property type="match status" value="3"/>
</dbReference>
<organism evidence="2 3">
    <name type="scientific">Clavibacter michiganensis subsp. insidiosus</name>
    <dbReference type="NCBI Taxonomy" id="33014"/>
    <lineage>
        <taxon>Bacteria</taxon>
        <taxon>Bacillati</taxon>
        <taxon>Actinomycetota</taxon>
        <taxon>Actinomycetes</taxon>
        <taxon>Micrococcales</taxon>
        <taxon>Microbacteriaceae</taxon>
        <taxon>Clavibacter</taxon>
    </lineage>
</organism>
<dbReference type="EMBL" id="QWEA01000021">
    <property type="protein sequence ID" value="RIJ44770.1"/>
    <property type="molecule type" value="Genomic_DNA"/>
</dbReference>
<evidence type="ECO:0000256" key="1">
    <source>
        <dbReference type="SAM" id="SignalP"/>
    </source>
</evidence>
<reference evidence="2 3" key="1">
    <citation type="submission" date="2018-08" db="EMBL/GenBank/DDBJ databases">
        <title>Genome Sequence of Clavibacter michiganensis Subspecies type strains, and the Atypical Peach-Colored Strains Isolated from Tomato.</title>
        <authorList>
            <person name="Osdaghi E."/>
            <person name="Portier P."/>
            <person name="Briand M."/>
            <person name="Jacques M.-A."/>
        </authorList>
    </citation>
    <scope>NUCLEOTIDE SEQUENCE [LARGE SCALE GENOMIC DNA]</scope>
    <source>
        <strain evidence="2 3">CFBP 6488</strain>
    </source>
</reference>
<evidence type="ECO:0000313" key="2">
    <source>
        <dbReference type="EMBL" id="RIJ44770.1"/>
    </source>
</evidence>
<comment type="caution">
    <text evidence="2">The sequence shown here is derived from an EMBL/GenBank/DDBJ whole genome shotgun (WGS) entry which is preliminary data.</text>
</comment>
<sequence length="529" mass="54217">MRTHNRPFRTGGALLTAALLALGSLTATAPALAAPSQTAAAPFTTATSPVITGTAVVGASLAVDIGDWTPSPDAIAYRWWADGVTVTGETGPRYVVRSADLGKKITVTITASRSGYATLSKSSAATARVTATATVTMRPPTVTIPWTNVLDQTNPPSQLLTITAGAHPGVPTEDLTALYELNGDGVWHAFGGYDLTNDCSFISSAEECWAHVVDGVENGRSYSVRVKQRAFVAGALVESTPSAPVSFGPVKTYPNGFAAAAVVTGETVTFTYDIRPFMGGNDPDAPYIFVSLTDETTGEDLYSNTTAGVTGETTSKVGYGRTVTYAITLFYGDYGPQDTTTVTTPSAPSSKPLASTPLPAVVGTAKVGTTLSTRTSTWQPAPVTLAYQWNRNGSPIAGATAPTYAVTVADVGTQLSVSVTGSKTGYAPTTKTSASTIRVAVPTLTGAVPVLSGTASVGKVLTASPGSWSPAPVALAYQWTRNGIAVAGATAATFALTAADKGKTIAVKVTGTKTGYTILTKTSTGKRIS</sequence>
<protein>
    <submittedName>
        <fullName evidence="2">Uncharacterized protein</fullName>
    </submittedName>
</protein>